<feature type="domain" description="Peptidase M1 membrane alanine aminopeptidase" evidence="13">
    <location>
        <begin position="329"/>
        <end position="470"/>
    </location>
</feature>
<dbReference type="PANTHER" id="PTHR11533">
    <property type="entry name" value="PROTEASE M1 ZINC METALLOPROTEASE"/>
    <property type="match status" value="1"/>
</dbReference>
<dbReference type="Gene3D" id="1.10.390.10">
    <property type="entry name" value="Neutral Protease Domain 2"/>
    <property type="match status" value="1"/>
</dbReference>
<keyword evidence="10" id="KW-0482">Metalloprotease</keyword>
<evidence type="ECO:0000256" key="11">
    <source>
        <dbReference type="ARBA" id="ARBA00029811"/>
    </source>
</evidence>
<dbReference type="CDD" id="cd09603">
    <property type="entry name" value="M1_APN_like"/>
    <property type="match status" value="1"/>
</dbReference>
<evidence type="ECO:0000256" key="7">
    <source>
        <dbReference type="ARBA" id="ARBA00022723"/>
    </source>
</evidence>
<dbReference type="AlphaFoldDB" id="A0A7Y9JB43"/>
<evidence type="ECO:0000313" key="15">
    <source>
        <dbReference type="Proteomes" id="UP000535511"/>
    </source>
</evidence>
<dbReference type="EMBL" id="JACCBG010000001">
    <property type="protein sequence ID" value="NYD42397.1"/>
    <property type="molecule type" value="Genomic_DNA"/>
</dbReference>
<accession>A0A7Y9JB43</accession>
<evidence type="ECO:0000256" key="1">
    <source>
        <dbReference type="ARBA" id="ARBA00000098"/>
    </source>
</evidence>
<organism evidence="14 15">
    <name type="scientific">Nocardioides panaciterrulae</name>
    <dbReference type="NCBI Taxonomy" id="661492"/>
    <lineage>
        <taxon>Bacteria</taxon>
        <taxon>Bacillati</taxon>
        <taxon>Actinomycetota</taxon>
        <taxon>Actinomycetes</taxon>
        <taxon>Propionibacteriales</taxon>
        <taxon>Nocardioidaceae</taxon>
        <taxon>Nocardioides</taxon>
    </lineage>
</organism>
<reference evidence="14 15" key="1">
    <citation type="submission" date="2020-07" db="EMBL/GenBank/DDBJ databases">
        <title>Sequencing the genomes of 1000 actinobacteria strains.</title>
        <authorList>
            <person name="Klenk H.-P."/>
        </authorList>
    </citation>
    <scope>NUCLEOTIDE SEQUENCE [LARGE SCALE GENOMIC DNA]</scope>
    <source>
        <strain evidence="14 15">DSM 21350</strain>
    </source>
</reference>
<evidence type="ECO:0000256" key="8">
    <source>
        <dbReference type="ARBA" id="ARBA00022801"/>
    </source>
</evidence>
<comment type="cofactor">
    <cofactor evidence="2">
        <name>Zn(2+)</name>
        <dbReference type="ChEBI" id="CHEBI:29105"/>
    </cofactor>
</comment>
<dbReference type="InterPro" id="IPR050344">
    <property type="entry name" value="Peptidase_M1_aminopeptidases"/>
</dbReference>
<dbReference type="SUPFAM" id="SSF63737">
    <property type="entry name" value="Leukotriene A4 hydrolase N-terminal domain"/>
    <property type="match status" value="1"/>
</dbReference>
<dbReference type="PANTHER" id="PTHR11533:SF297">
    <property type="entry name" value="AMINOPEPTIDASE N"/>
    <property type="match status" value="1"/>
</dbReference>
<comment type="caution">
    <text evidence="14">The sequence shown here is derived from an EMBL/GenBank/DDBJ whole genome shotgun (WGS) entry which is preliminary data.</text>
</comment>
<evidence type="ECO:0000256" key="2">
    <source>
        <dbReference type="ARBA" id="ARBA00001947"/>
    </source>
</evidence>
<gene>
    <name evidence="14" type="ORF">BJZ21_002480</name>
</gene>
<dbReference type="GO" id="GO:0006508">
    <property type="term" value="P:proteolysis"/>
    <property type="evidence" value="ECO:0007669"/>
    <property type="project" value="UniProtKB-KW"/>
</dbReference>
<sequence>MHRLPPGRGLRPRRTPALAGLAFAGLVLVSLLLAAFVPGPVHAADPVPYGAAGIGDAYFPEDGNGGIDVQRYEVHDRWRFADRSLRGRTRVTLTATASLRGFDLDLLLPVRGVTVDGVAVPWSRPDAHELRVEAPVDAGATYDVVVRYAGRPGELGWDGEHSWLADETEVVAMGEPHMAPWWFAANDHPSDKAVFDLHLRARRGLDVVSNGRRVSRVDHGGWTTTHWTAAEPMAPYLAFVAVGDFVVRRGVHDGLPWLVAVSRQVPVRTRRRSLHLMLQSPRVVHWLAQRLGPYPFSTTGGLTTSLAPGFALENQTRPTYPVLAAGAIGTVVHELAHQWFGDDVSIAAWRDVWLNEGAATFMQVHWTETHGGEPARRWLERWYDANPAGASFWDLDIADPGPAHLFDRSVYERGAMTLEALRQRIGEDAFWTLLRTWLQQHAAGTGSTGQFQALAERVSGADLSGFFDAWLRATERPARTAANGLDTAAQARR</sequence>
<dbReference type="EC" id="3.4.11.2" evidence="4"/>
<keyword evidence="6" id="KW-0645">Protease</keyword>
<dbReference type="GO" id="GO:0008237">
    <property type="term" value="F:metallopeptidase activity"/>
    <property type="evidence" value="ECO:0007669"/>
    <property type="project" value="UniProtKB-KW"/>
</dbReference>
<evidence type="ECO:0000256" key="12">
    <source>
        <dbReference type="ARBA" id="ARBA00031533"/>
    </source>
</evidence>
<keyword evidence="8" id="KW-0378">Hydrolase</keyword>
<comment type="catalytic activity">
    <reaction evidence="1">
        <text>Release of an N-terminal amino acid, Xaa-|-Yaa- from a peptide, amide or arylamide. Xaa is preferably Ala, but may be most amino acids including Pro (slow action). When a terminal hydrophobic residue is followed by a prolyl residue, the two may be released as an intact Xaa-Pro dipeptide.</text>
        <dbReference type="EC" id="3.4.11.2"/>
    </reaction>
</comment>
<evidence type="ECO:0000256" key="6">
    <source>
        <dbReference type="ARBA" id="ARBA00022670"/>
    </source>
</evidence>
<keyword evidence="14" id="KW-0031">Aminopeptidase</keyword>
<dbReference type="InterPro" id="IPR001930">
    <property type="entry name" value="Peptidase_M1"/>
</dbReference>
<evidence type="ECO:0000259" key="13">
    <source>
        <dbReference type="Pfam" id="PF01433"/>
    </source>
</evidence>
<evidence type="ECO:0000256" key="9">
    <source>
        <dbReference type="ARBA" id="ARBA00022833"/>
    </source>
</evidence>
<keyword evidence="7" id="KW-0479">Metal-binding</keyword>
<proteinExistence type="inferred from homology"/>
<keyword evidence="15" id="KW-1185">Reference proteome</keyword>
<evidence type="ECO:0000256" key="4">
    <source>
        <dbReference type="ARBA" id="ARBA00012564"/>
    </source>
</evidence>
<dbReference type="GO" id="GO:0008270">
    <property type="term" value="F:zinc ion binding"/>
    <property type="evidence" value="ECO:0007669"/>
    <property type="project" value="InterPro"/>
</dbReference>
<protein>
    <recommendedName>
        <fullName evidence="5">Aminopeptidase N</fullName>
        <ecNumber evidence="4">3.4.11.2</ecNumber>
    </recommendedName>
    <alternativeName>
        <fullName evidence="11">Alanine aminopeptidase</fullName>
    </alternativeName>
    <alternativeName>
        <fullName evidence="12">Lysyl aminopeptidase</fullName>
    </alternativeName>
</protein>
<evidence type="ECO:0000313" key="14">
    <source>
        <dbReference type="EMBL" id="NYD42397.1"/>
    </source>
</evidence>
<dbReference type="InterPro" id="IPR014782">
    <property type="entry name" value="Peptidase_M1_dom"/>
</dbReference>
<dbReference type="GO" id="GO:0016285">
    <property type="term" value="F:alanyl aminopeptidase activity"/>
    <property type="evidence" value="ECO:0007669"/>
    <property type="project" value="UniProtKB-EC"/>
</dbReference>
<dbReference type="PRINTS" id="PR00756">
    <property type="entry name" value="ALADIPTASE"/>
</dbReference>
<evidence type="ECO:0000256" key="5">
    <source>
        <dbReference type="ARBA" id="ARBA00015611"/>
    </source>
</evidence>
<evidence type="ECO:0000256" key="3">
    <source>
        <dbReference type="ARBA" id="ARBA00010136"/>
    </source>
</evidence>
<dbReference type="SUPFAM" id="SSF55486">
    <property type="entry name" value="Metalloproteases ('zincins'), catalytic domain"/>
    <property type="match status" value="1"/>
</dbReference>
<dbReference type="InterPro" id="IPR042097">
    <property type="entry name" value="Aminopeptidase_N-like_N_sf"/>
</dbReference>
<keyword evidence="9" id="KW-0862">Zinc</keyword>
<evidence type="ECO:0000256" key="10">
    <source>
        <dbReference type="ARBA" id="ARBA00023049"/>
    </source>
</evidence>
<dbReference type="Pfam" id="PF01433">
    <property type="entry name" value="Peptidase_M1"/>
    <property type="match status" value="1"/>
</dbReference>
<dbReference type="InterPro" id="IPR027268">
    <property type="entry name" value="Peptidase_M4/M1_CTD_sf"/>
</dbReference>
<dbReference type="Proteomes" id="UP000535511">
    <property type="component" value="Unassembled WGS sequence"/>
</dbReference>
<comment type="similarity">
    <text evidence="3">Belongs to the peptidase M1 family.</text>
</comment>
<dbReference type="Gene3D" id="2.60.40.1730">
    <property type="entry name" value="tricorn interacting facor f3 domain"/>
    <property type="match status" value="1"/>
</dbReference>
<dbReference type="RefSeq" id="WP_179664041.1">
    <property type="nucleotide sequence ID" value="NZ_JACCBG010000001.1"/>
</dbReference>
<name>A0A7Y9JB43_9ACTN</name>